<organism evidence="2 3">
    <name type="scientific">Cymbomonas tetramitiformis</name>
    <dbReference type="NCBI Taxonomy" id="36881"/>
    <lineage>
        <taxon>Eukaryota</taxon>
        <taxon>Viridiplantae</taxon>
        <taxon>Chlorophyta</taxon>
        <taxon>Pyramimonadophyceae</taxon>
        <taxon>Pyramimonadales</taxon>
        <taxon>Pyramimonadaceae</taxon>
        <taxon>Cymbomonas</taxon>
    </lineage>
</organism>
<dbReference type="Proteomes" id="UP001190700">
    <property type="component" value="Unassembled WGS sequence"/>
</dbReference>
<keyword evidence="1" id="KW-1133">Transmembrane helix</keyword>
<reference evidence="2 3" key="1">
    <citation type="journal article" date="2015" name="Genome Biol. Evol.">
        <title>Comparative Genomics of a Bacterivorous Green Alga Reveals Evolutionary Causalities and Consequences of Phago-Mixotrophic Mode of Nutrition.</title>
        <authorList>
            <person name="Burns J.A."/>
            <person name="Paasch A."/>
            <person name="Narechania A."/>
            <person name="Kim E."/>
        </authorList>
    </citation>
    <scope>NUCLEOTIDE SEQUENCE [LARGE SCALE GENOMIC DNA]</scope>
    <source>
        <strain evidence="2 3">PLY_AMNH</strain>
    </source>
</reference>
<keyword evidence="1" id="KW-0812">Transmembrane</keyword>
<comment type="caution">
    <text evidence="2">The sequence shown here is derived from an EMBL/GenBank/DDBJ whole genome shotgun (WGS) entry which is preliminary data.</text>
</comment>
<accession>A0AAE0CFM3</accession>
<feature type="transmembrane region" description="Helical" evidence="1">
    <location>
        <begin position="30"/>
        <end position="50"/>
    </location>
</feature>
<evidence type="ECO:0000313" key="2">
    <source>
        <dbReference type="EMBL" id="KAK3252972.1"/>
    </source>
</evidence>
<dbReference type="AlphaFoldDB" id="A0AAE0CFM3"/>
<proteinExistence type="predicted"/>
<evidence type="ECO:0000256" key="1">
    <source>
        <dbReference type="SAM" id="Phobius"/>
    </source>
</evidence>
<gene>
    <name evidence="2" type="ORF">CYMTET_37755</name>
</gene>
<evidence type="ECO:0000313" key="3">
    <source>
        <dbReference type="Proteomes" id="UP001190700"/>
    </source>
</evidence>
<keyword evidence="1" id="KW-0472">Membrane</keyword>
<keyword evidence="3" id="KW-1185">Reference proteome</keyword>
<name>A0AAE0CFM3_9CHLO</name>
<protein>
    <submittedName>
        <fullName evidence="2">Uncharacterized protein</fullName>
    </submittedName>
</protein>
<sequence length="160" mass="18661">MFFAEFLPSYYFDLYSDDVRFYDTYVIDNIYKALVALMGTALLTAVNVYVRRKISAWQINYLNSPHVPRSDLDSTTRIQLTMMLHTVFLSLSSAVNLFFMFSNFWFLVAQTTATIIVTACMTHKFLTEKQYAADEDSLVSDYRPSNTQRMTTYNTRILRV</sequence>
<feature type="transmembrane region" description="Helical" evidence="1">
    <location>
        <begin position="78"/>
        <end position="98"/>
    </location>
</feature>
<dbReference type="EMBL" id="LGRX02025073">
    <property type="protein sequence ID" value="KAK3252972.1"/>
    <property type="molecule type" value="Genomic_DNA"/>
</dbReference>